<dbReference type="AlphaFoldDB" id="A0A382SCW0"/>
<evidence type="ECO:0000313" key="1">
    <source>
        <dbReference type="EMBL" id="SVD07382.1"/>
    </source>
</evidence>
<organism evidence="1">
    <name type="scientific">marine metagenome</name>
    <dbReference type="NCBI Taxonomy" id="408172"/>
    <lineage>
        <taxon>unclassified sequences</taxon>
        <taxon>metagenomes</taxon>
        <taxon>ecological metagenomes</taxon>
    </lineage>
</organism>
<accession>A0A382SCW0</accession>
<dbReference type="EMBL" id="UINC01127937">
    <property type="protein sequence ID" value="SVD07382.1"/>
    <property type="molecule type" value="Genomic_DNA"/>
</dbReference>
<name>A0A382SCW0_9ZZZZ</name>
<sequence>MKQHIITEDINGEAYEELPPETIYTRVFKIYV</sequence>
<reference evidence="1" key="1">
    <citation type="submission" date="2018-05" db="EMBL/GenBank/DDBJ databases">
        <authorList>
            <person name="Lanie J.A."/>
            <person name="Ng W.-L."/>
            <person name="Kazmierczak K.M."/>
            <person name="Andrzejewski T.M."/>
            <person name="Davidsen T.M."/>
            <person name="Wayne K.J."/>
            <person name="Tettelin H."/>
            <person name="Glass J.I."/>
            <person name="Rusch D."/>
            <person name="Podicherti R."/>
            <person name="Tsui H.-C.T."/>
            <person name="Winkler M.E."/>
        </authorList>
    </citation>
    <scope>NUCLEOTIDE SEQUENCE</scope>
</reference>
<gene>
    <name evidence="1" type="ORF">METZ01_LOCUS360236</name>
</gene>
<proteinExistence type="predicted"/>
<protein>
    <submittedName>
        <fullName evidence="1">Uncharacterized protein</fullName>
    </submittedName>
</protein>